<evidence type="ECO:0000313" key="6">
    <source>
        <dbReference type="EMBL" id="CAJ1961753.1"/>
    </source>
</evidence>
<feature type="domain" description="MYND-type" evidence="5">
    <location>
        <begin position="285"/>
        <end position="327"/>
    </location>
</feature>
<keyword evidence="2 4" id="KW-0863">Zinc-finger</keyword>
<evidence type="ECO:0000313" key="7">
    <source>
        <dbReference type="Proteomes" id="UP001295423"/>
    </source>
</evidence>
<evidence type="ECO:0000259" key="5">
    <source>
        <dbReference type="PROSITE" id="PS50865"/>
    </source>
</evidence>
<proteinExistence type="predicted"/>
<evidence type="ECO:0000256" key="1">
    <source>
        <dbReference type="ARBA" id="ARBA00022723"/>
    </source>
</evidence>
<evidence type="ECO:0000256" key="2">
    <source>
        <dbReference type="ARBA" id="ARBA00022771"/>
    </source>
</evidence>
<evidence type="ECO:0000256" key="4">
    <source>
        <dbReference type="PROSITE-ProRule" id="PRU00134"/>
    </source>
</evidence>
<organism evidence="6 7">
    <name type="scientific">Cylindrotheca closterium</name>
    <dbReference type="NCBI Taxonomy" id="2856"/>
    <lineage>
        <taxon>Eukaryota</taxon>
        <taxon>Sar</taxon>
        <taxon>Stramenopiles</taxon>
        <taxon>Ochrophyta</taxon>
        <taxon>Bacillariophyta</taxon>
        <taxon>Bacillariophyceae</taxon>
        <taxon>Bacillariophycidae</taxon>
        <taxon>Bacillariales</taxon>
        <taxon>Bacillariaceae</taxon>
        <taxon>Cylindrotheca</taxon>
    </lineage>
</organism>
<keyword evidence="7" id="KW-1185">Reference proteome</keyword>
<dbReference type="InterPro" id="IPR002893">
    <property type="entry name" value="Znf_MYND"/>
</dbReference>
<name>A0AAD2PWP9_9STRA</name>
<dbReference type="GO" id="GO:0008270">
    <property type="term" value="F:zinc ion binding"/>
    <property type="evidence" value="ECO:0007669"/>
    <property type="project" value="UniProtKB-KW"/>
</dbReference>
<protein>
    <recommendedName>
        <fullName evidence="5">MYND-type domain-containing protein</fullName>
    </recommendedName>
</protein>
<dbReference type="PROSITE" id="PS50865">
    <property type="entry name" value="ZF_MYND_2"/>
    <property type="match status" value="1"/>
</dbReference>
<comment type="caution">
    <text evidence="6">The sequence shown here is derived from an EMBL/GenBank/DDBJ whole genome shotgun (WGS) entry which is preliminary data.</text>
</comment>
<keyword evidence="3" id="KW-0862">Zinc</keyword>
<dbReference type="SUPFAM" id="SSF144232">
    <property type="entry name" value="HIT/MYND zinc finger-like"/>
    <property type="match status" value="1"/>
</dbReference>
<accession>A0AAD2PWP9</accession>
<dbReference type="Gene3D" id="6.10.140.2220">
    <property type="match status" value="1"/>
</dbReference>
<sequence length="532" mass="60754">MSVLEIDLVTEAGRKKFHEDSGDIFVSCVRDLVKIQQLRNLTAYDKAQVETIHQILVKLATTMPPEDFRKKVPEFDTIMFMRHAMIEIQRLTSEPSYIQTGELDNHECVLIPLAALCFQIVPGAVAFESEFFQILADFVKARRSKKKRRRLPSQENCRLICEIVSNAYIASQEGFDNNWPAERVFKKLEESGILQQFLRCLTVPGSMKNYPKRITSMLDNLHNCPLILKKKFKRGQPCGDTLSAIIEGRDGSVDQESDVIKSFQTLKEAATAADPTRYKPKQETCSHCGKQEPAESISHMSCSRCKLVHYCSKACQKAHWKHHKQYCVPISKQSMKKLDFLSKAVNNFLHQYYVNIMLTMLGECNDTGLDMNEMIIELNFSANDDGMVPAMQNPPIFKITPAQRYIEGFPREIPDWIRNDFDLDTSEKRIQQNMDMIQSLDIQASPTTIIAHYADCVQNFSPQSGDKRFSQDAQDAFWDAMHQHFEPLSKILRPAELQIARQAIGPEFVVYNPPSDVAALSEVREILDRSSV</sequence>
<dbReference type="EMBL" id="CAKOGP040002091">
    <property type="protein sequence ID" value="CAJ1961753.1"/>
    <property type="molecule type" value="Genomic_DNA"/>
</dbReference>
<reference evidence="6" key="1">
    <citation type="submission" date="2023-08" db="EMBL/GenBank/DDBJ databases">
        <authorList>
            <person name="Audoor S."/>
            <person name="Bilcke G."/>
        </authorList>
    </citation>
    <scope>NUCLEOTIDE SEQUENCE</scope>
</reference>
<dbReference type="Proteomes" id="UP001295423">
    <property type="component" value="Unassembled WGS sequence"/>
</dbReference>
<dbReference type="PROSITE" id="PS01360">
    <property type="entry name" value="ZF_MYND_1"/>
    <property type="match status" value="1"/>
</dbReference>
<dbReference type="PANTHER" id="PTHR47570">
    <property type="entry name" value="ZINC ION BINDING PROTEIN"/>
    <property type="match status" value="1"/>
</dbReference>
<keyword evidence="1" id="KW-0479">Metal-binding</keyword>
<dbReference type="PANTHER" id="PTHR47570:SF1">
    <property type="entry name" value="ZINC ION BINDING PROTEIN"/>
    <property type="match status" value="1"/>
</dbReference>
<gene>
    <name evidence="6" type="ORF">CYCCA115_LOCUS19354</name>
</gene>
<dbReference type="AlphaFoldDB" id="A0AAD2PWP9"/>
<dbReference type="Pfam" id="PF01753">
    <property type="entry name" value="zf-MYND"/>
    <property type="match status" value="1"/>
</dbReference>
<evidence type="ECO:0000256" key="3">
    <source>
        <dbReference type="ARBA" id="ARBA00022833"/>
    </source>
</evidence>